<protein>
    <recommendedName>
        <fullName evidence="3">Galectin</fullName>
    </recommendedName>
</protein>
<dbReference type="RefSeq" id="WP_142873903.1">
    <property type="nucleotide sequence ID" value="NZ_CP045503.2"/>
</dbReference>
<keyword evidence="2" id="KW-1185">Reference proteome</keyword>
<accession>A0ABX6VDM1</accession>
<gene>
    <name evidence="1" type="ORF">FM038_021510</name>
</gene>
<dbReference type="EMBL" id="CP045503">
    <property type="protein sequence ID" value="QPG59666.1"/>
    <property type="molecule type" value="Genomic_DNA"/>
</dbReference>
<dbReference type="Proteomes" id="UP000316416">
    <property type="component" value="Chromosome"/>
</dbReference>
<proteinExistence type="predicted"/>
<evidence type="ECO:0008006" key="3">
    <source>
        <dbReference type="Google" id="ProtNLM"/>
    </source>
</evidence>
<name>A0ABX6VDM1_9GAMM</name>
<evidence type="ECO:0000313" key="1">
    <source>
        <dbReference type="EMBL" id="QPG59666.1"/>
    </source>
</evidence>
<reference evidence="1" key="1">
    <citation type="submission" date="2021-07" db="EMBL/GenBank/DDBJ databases">
        <title>Shewanella sp. YLB-07 whole genome sequence.</title>
        <authorList>
            <person name="Yu L."/>
        </authorList>
    </citation>
    <scope>NUCLEOTIDE SEQUENCE</scope>
    <source>
        <strain evidence="1">YLB-08</strain>
    </source>
</reference>
<sequence length="96" mass="11020">MITDGELTLKSGFKYQVELHSVKTDSMGNLHGGTFKNNTDFQAQIKRDARTAGSWKAVQEMNIQFYYHGNTFHCDILVQDLLEDYPVFQVVKELSM</sequence>
<evidence type="ECO:0000313" key="2">
    <source>
        <dbReference type="Proteomes" id="UP000316416"/>
    </source>
</evidence>
<organism evidence="1 2">
    <name type="scientific">Shewanella eurypsychrophilus</name>
    <dbReference type="NCBI Taxonomy" id="2593656"/>
    <lineage>
        <taxon>Bacteria</taxon>
        <taxon>Pseudomonadati</taxon>
        <taxon>Pseudomonadota</taxon>
        <taxon>Gammaproteobacteria</taxon>
        <taxon>Alteromonadales</taxon>
        <taxon>Shewanellaceae</taxon>
        <taxon>Shewanella</taxon>
    </lineage>
</organism>